<evidence type="ECO:0000313" key="2">
    <source>
        <dbReference type="Proteomes" id="UP001481413"/>
    </source>
</evidence>
<keyword evidence="2" id="KW-1185">Reference proteome</keyword>
<proteinExistence type="predicted"/>
<gene>
    <name evidence="1" type="ORF">NBRC116585_07430</name>
</gene>
<reference evidence="1 2" key="1">
    <citation type="submission" date="2024-04" db="EMBL/GenBank/DDBJ databases">
        <title>Draft genome sequence of Thalassolituus maritimus NBRC 116585.</title>
        <authorList>
            <person name="Miyakawa T."/>
            <person name="Kusuya Y."/>
            <person name="Miura T."/>
        </authorList>
    </citation>
    <scope>NUCLEOTIDE SEQUENCE [LARGE SCALE GENOMIC DNA]</scope>
    <source>
        <strain evidence="1 2">5NW40-0001</strain>
    </source>
</reference>
<name>A0ABP9ZWW5_9GAMM</name>
<dbReference type="EMBL" id="BAABWH010000001">
    <property type="protein sequence ID" value="GAA6144626.1"/>
    <property type="molecule type" value="Genomic_DNA"/>
</dbReference>
<dbReference type="RefSeq" id="WP_353293550.1">
    <property type="nucleotide sequence ID" value="NZ_BAABWH010000001.1"/>
</dbReference>
<dbReference type="Proteomes" id="UP001481413">
    <property type="component" value="Unassembled WGS sequence"/>
</dbReference>
<comment type="caution">
    <text evidence="1">The sequence shown here is derived from an EMBL/GenBank/DDBJ whole genome shotgun (WGS) entry which is preliminary data.</text>
</comment>
<organism evidence="1 2">
    <name type="scientific">Thalassolituus maritimus</name>
    <dbReference type="NCBI Taxonomy" id="484498"/>
    <lineage>
        <taxon>Bacteria</taxon>
        <taxon>Pseudomonadati</taxon>
        <taxon>Pseudomonadota</taxon>
        <taxon>Gammaproteobacteria</taxon>
        <taxon>Oceanospirillales</taxon>
        <taxon>Oceanospirillaceae</taxon>
        <taxon>Thalassolituus</taxon>
    </lineage>
</organism>
<evidence type="ECO:0000313" key="1">
    <source>
        <dbReference type="EMBL" id="GAA6144626.1"/>
    </source>
</evidence>
<protein>
    <submittedName>
        <fullName evidence="1">Uncharacterized protein</fullName>
    </submittedName>
</protein>
<accession>A0ABP9ZWW5</accession>
<sequence length="193" mass="22087">MENSGLNFDWFIPLSEKDKTLKEVYTELASFGDNQGSIPLIVQLVENPKFDIPGFDIFNGATSLQTHDYIHILLGRGILPKDEAFVIGFTMGSTNRVSSLEEKLYGLISKYLYPKEFQFSDSDFDVFKDALRLGFISDCQPLNTVDYEALMPLSLEEARKAIGIESSLIRAYYEIEQRRYPDDRESQRLLQGF</sequence>